<feature type="transmembrane region" description="Helical" evidence="17">
    <location>
        <begin position="497"/>
        <end position="522"/>
    </location>
</feature>
<dbReference type="GO" id="GO:0005886">
    <property type="term" value="C:plasma membrane"/>
    <property type="evidence" value="ECO:0007669"/>
    <property type="project" value="UniProtKB-SubCell"/>
</dbReference>
<dbReference type="FunFam" id="1.20.1070.10:FF:000019">
    <property type="entry name" value="Lutropin-choriogonadotropic hormone receptor"/>
    <property type="match status" value="1"/>
</dbReference>
<dbReference type="PROSITE" id="PS00237">
    <property type="entry name" value="G_PROTEIN_RECEP_F1_1"/>
    <property type="match status" value="1"/>
</dbReference>
<dbReference type="Gene3D" id="3.80.10.10">
    <property type="entry name" value="Ribonuclease Inhibitor"/>
    <property type="match status" value="1"/>
</dbReference>
<evidence type="ECO:0000256" key="5">
    <source>
        <dbReference type="ARBA" id="ARBA00022614"/>
    </source>
</evidence>
<evidence type="ECO:0000256" key="10">
    <source>
        <dbReference type="ARBA" id="ARBA00023040"/>
    </source>
</evidence>
<dbReference type="PANTHER" id="PTHR24372">
    <property type="entry name" value="GLYCOPROTEIN HORMONE RECEPTOR"/>
    <property type="match status" value="1"/>
</dbReference>
<dbReference type="EMBL" id="JAGEUA010000004">
    <property type="protein sequence ID" value="KAL0984114.1"/>
    <property type="molecule type" value="Genomic_DNA"/>
</dbReference>
<feature type="transmembrane region" description="Helical" evidence="17">
    <location>
        <begin position="577"/>
        <end position="597"/>
    </location>
</feature>
<dbReference type="InterPro" id="IPR001611">
    <property type="entry name" value="Leu-rich_rpt"/>
</dbReference>
<evidence type="ECO:0000313" key="19">
    <source>
        <dbReference type="EMBL" id="KAL0984114.1"/>
    </source>
</evidence>
<comment type="similarity">
    <text evidence="17">Belongs to the G-protein coupled receptor 1 family. FSH/LSH/TSH subfamily.</text>
</comment>
<gene>
    <name evidence="17" type="primary">FSHR</name>
    <name evidence="19" type="ORF">UPYG_G00137250</name>
</gene>
<keyword evidence="14" id="KW-0325">Glycoprotein</keyword>
<evidence type="ECO:0000256" key="7">
    <source>
        <dbReference type="ARBA" id="ARBA00022729"/>
    </source>
</evidence>
<accession>A0ABD0WYW1</accession>
<dbReference type="Gene3D" id="1.20.1070.10">
    <property type="entry name" value="Rhodopsin 7-helix transmembrane proteins"/>
    <property type="match status" value="1"/>
</dbReference>
<dbReference type="AlphaFoldDB" id="A0ABD0WYW1"/>
<dbReference type="InterPro" id="IPR000276">
    <property type="entry name" value="GPCR_Rhodpsn"/>
</dbReference>
<name>A0ABD0WYW1_UMBPY</name>
<feature type="transmembrane region" description="Helical" evidence="17">
    <location>
        <begin position="335"/>
        <end position="356"/>
    </location>
</feature>
<feature type="signal peptide" evidence="17">
    <location>
        <begin position="1"/>
        <end position="17"/>
    </location>
</feature>
<evidence type="ECO:0000256" key="3">
    <source>
        <dbReference type="ARBA" id="ARBA00021226"/>
    </source>
</evidence>
<dbReference type="SUPFAM" id="SSF52058">
    <property type="entry name" value="L domain-like"/>
    <property type="match status" value="1"/>
</dbReference>
<dbReference type="PRINTS" id="PR01143">
    <property type="entry name" value="FSHRECEPTOR"/>
</dbReference>
<feature type="domain" description="G-protein coupled receptors family 1 profile" evidence="18">
    <location>
        <begin position="347"/>
        <end position="594"/>
    </location>
</feature>
<evidence type="ECO:0000259" key="18">
    <source>
        <dbReference type="PROSITE" id="PS50262"/>
    </source>
</evidence>
<dbReference type="InterPro" id="IPR017452">
    <property type="entry name" value="GPCR_Rhodpsn_7TM"/>
</dbReference>
<evidence type="ECO:0000256" key="11">
    <source>
        <dbReference type="ARBA" id="ARBA00023136"/>
    </source>
</evidence>
<reference evidence="19 20" key="1">
    <citation type="submission" date="2024-06" db="EMBL/GenBank/DDBJ databases">
        <authorList>
            <person name="Pan Q."/>
            <person name="Wen M."/>
            <person name="Jouanno E."/>
            <person name="Zahm M."/>
            <person name="Klopp C."/>
            <person name="Cabau C."/>
            <person name="Louis A."/>
            <person name="Berthelot C."/>
            <person name="Parey E."/>
            <person name="Roest Crollius H."/>
            <person name="Montfort J."/>
            <person name="Robinson-Rechavi M."/>
            <person name="Bouchez O."/>
            <person name="Lampietro C."/>
            <person name="Lopez Roques C."/>
            <person name="Donnadieu C."/>
            <person name="Postlethwait J."/>
            <person name="Bobe J."/>
            <person name="Verreycken H."/>
            <person name="Guiguen Y."/>
        </authorList>
    </citation>
    <scope>NUCLEOTIDE SEQUENCE [LARGE SCALE GENOMIC DNA]</scope>
    <source>
        <strain evidence="19">Up_M1</strain>
        <tissue evidence="19">Testis</tissue>
    </source>
</reference>
<protein>
    <recommendedName>
        <fullName evidence="3 17">Follicle-stimulating hormone receptor</fullName>
    </recommendedName>
    <alternativeName>
        <fullName evidence="16 17">Follitropin receptor</fullName>
    </alternativeName>
</protein>
<dbReference type="Pfam" id="PF13855">
    <property type="entry name" value="LRR_8"/>
    <property type="match status" value="1"/>
</dbReference>
<evidence type="ECO:0000256" key="17">
    <source>
        <dbReference type="RuleBase" id="RU361222"/>
    </source>
</evidence>
<evidence type="ECO:0000256" key="8">
    <source>
        <dbReference type="ARBA" id="ARBA00022737"/>
    </source>
</evidence>
<dbReference type="InterPro" id="IPR026906">
    <property type="entry name" value="LRR_5"/>
</dbReference>
<dbReference type="PRINTS" id="PR00237">
    <property type="entry name" value="GPCRRHODOPSN"/>
</dbReference>
<dbReference type="Pfam" id="PF00001">
    <property type="entry name" value="7tm_1"/>
    <property type="match status" value="1"/>
</dbReference>
<evidence type="ECO:0000256" key="6">
    <source>
        <dbReference type="ARBA" id="ARBA00022692"/>
    </source>
</evidence>
<comment type="caution">
    <text evidence="19">The sequence shown here is derived from an EMBL/GenBank/DDBJ whole genome shotgun (WGS) entry which is preliminary data.</text>
</comment>
<feature type="transmembrane region" description="Helical" evidence="17">
    <location>
        <begin position="454"/>
        <end position="477"/>
    </location>
</feature>
<keyword evidence="4 17" id="KW-1003">Cell membrane</keyword>
<evidence type="ECO:0000256" key="14">
    <source>
        <dbReference type="ARBA" id="ARBA00023180"/>
    </source>
</evidence>
<keyword evidence="12" id="KW-1015">Disulfide bond</keyword>
<proteinExistence type="inferred from homology"/>
<feature type="transmembrane region" description="Helical" evidence="17">
    <location>
        <begin position="368"/>
        <end position="389"/>
    </location>
</feature>
<keyword evidence="8" id="KW-0677">Repeat</keyword>
<evidence type="ECO:0000256" key="16">
    <source>
        <dbReference type="ARBA" id="ARBA00030636"/>
    </source>
</evidence>
<keyword evidence="7 17" id="KW-0732">Signal</keyword>
<keyword evidence="13 17" id="KW-0675">Receptor</keyword>
<comment type="function">
    <text evidence="1 17">G protein-coupled receptor for follitropin, the follicle-stimulating hormone. Through cAMP production activates the downstream PI3K-AKT and ERK1/ERK2 signaling pathways.</text>
</comment>
<keyword evidence="15 17" id="KW-0807">Transducer</keyword>
<comment type="subcellular location">
    <subcellularLocation>
        <location evidence="2 17">Cell membrane</location>
        <topology evidence="2 17">Multi-pass membrane protein</topology>
    </subcellularLocation>
</comment>
<sequence length="656" mass="73020">MMKMMLCVLGCVCVSQADVCTLNSGICLCINISRMPTDIPENTTDLELTQTHIRVFPRDTFTSLQQLTTIVLTENDMLESIGDSVFANLPRLTEITISKFNRLVMIHPDAFRGLPKLKYLSICNTGLKFLPKFNQIHSTAPRFQLDLQDNVHIESIPSNAFLGLTSDTIAELRLNHNGIRKVESHAFNGTKIHKLFLMGNLQLSEIHQNAFTGADGPSYLDISDTAVSSLPESVLDDVAHLAAVSVFSLRLLPHLSLFTKLRQADLTYPSHCCAFKNHPRTRILRMSSVCFKPETKNDRHFYEDYCLNLTFVTCSPTPDAFNPCEDIMGSAALRVLIWIISVLALVGNTIVLLVLIGSQAKMTVPRFLMCHLSFADLCMGVYLVVIATVDVRTRGRYYNYAISWQTGVGCDIAGFFTVFASELSVYTLTAITLERCHTITHALRLDRKLRLRHACGVMGAGWAFSFVAALLPIIGVSSYSKVSICLPMDVEGLASQVYVMFLLLLNVLAFLCVCICYLGIYLSVHSPSSPPASADTRMTQRMAILIFTNFLCMAPISFFAISATLKLPLITISDSKLLLVLFYPINSCANPFLYGFCTRTFRRDFFLLAARYGLFTTKAQTYRTESFSAQQAAWVQTSPKSSHGTLYSLVHISHAH</sequence>
<evidence type="ECO:0000256" key="12">
    <source>
        <dbReference type="ARBA" id="ARBA00023157"/>
    </source>
</evidence>
<evidence type="ECO:0000256" key="13">
    <source>
        <dbReference type="ARBA" id="ARBA00023170"/>
    </source>
</evidence>
<organism evidence="19 20">
    <name type="scientific">Umbra pygmaea</name>
    <name type="common">Eastern mudminnow</name>
    <dbReference type="NCBI Taxonomy" id="75934"/>
    <lineage>
        <taxon>Eukaryota</taxon>
        <taxon>Metazoa</taxon>
        <taxon>Chordata</taxon>
        <taxon>Craniata</taxon>
        <taxon>Vertebrata</taxon>
        <taxon>Euteleostomi</taxon>
        <taxon>Actinopterygii</taxon>
        <taxon>Neopterygii</taxon>
        <taxon>Teleostei</taxon>
        <taxon>Protacanthopterygii</taxon>
        <taxon>Esociformes</taxon>
        <taxon>Umbridae</taxon>
        <taxon>Umbra</taxon>
    </lineage>
</organism>
<keyword evidence="11 17" id="KW-0472">Membrane</keyword>
<feature type="transmembrane region" description="Helical" evidence="17">
    <location>
        <begin position="543"/>
        <end position="565"/>
    </location>
</feature>
<dbReference type="PRINTS" id="PR00373">
    <property type="entry name" value="GLYCHORMONER"/>
</dbReference>
<evidence type="ECO:0000313" key="20">
    <source>
        <dbReference type="Proteomes" id="UP001557470"/>
    </source>
</evidence>
<evidence type="ECO:0000256" key="2">
    <source>
        <dbReference type="ARBA" id="ARBA00004651"/>
    </source>
</evidence>
<dbReference type="PANTHER" id="PTHR24372:SF5">
    <property type="entry name" value="FOLLICLE-STIMULATING HORMONE RECEPTOR"/>
    <property type="match status" value="1"/>
</dbReference>
<keyword evidence="6 17" id="KW-0812">Transmembrane</keyword>
<keyword evidence="5" id="KW-0433">Leucine-rich repeat</keyword>
<evidence type="ECO:0000256" key="1">
    <source>
        <dbReference type="ARBA" id="ARBA00003266"/>
    </source>
</evidence>
<evidence type="ECO:0000256" key="15">
    <source>
        <dbReference type="ARBA" id="ARBA00023224"/>
    </source>
</evidence>
<dbReference type="InterPro" id="IPR032675">
    <property type="entry name" value="LRR_dom_sf"/>
</dbReference>
<evidence type="ECO:0000256" key="4">
    <source>
        <dbReference type="ARBA" id="ARBA00022475"/>
    </source>
</evidence>
<dbReference type="PROSITE" id="PS50262">
    <property type="entry name" value="G_PROTEIN_RECEP_F1_2"/>
    <property type="match status" value="1"/>
</dbReference>
<evidence type="ECO:0000256" key="9">
    <source>
        <dbReference type="ARBA" id="ARBA00022989"/>
    </source>
</evidence>
<feature type="transmembrane region" description="Helical" evidence="17">
    <location>
        <begin position="412"/>
        <end position="433"/>
    </location>
</feature>
<keyword evidence="10 17" id="KW-0297">G-protein coupled receptor</keyword>
<keyword evidence="9 17" id="KW-1133">Transmembrane helix</keyword>
<keyword evidence="20" id="KW-1185">Reference proteome</keyword>
<dbReference type="CDD" id="cd15136">
    <property type="entry name" value="7tmA_Glyco_hormone_R"/>
    <property type="match status" value="1"/>
</dbReference>
<dbReference type="Pfam" id="PF13306">
    <property type="entry name" value="LRR_5"/>
    <property type="match status" value="1"/>
</dbReference>
<dbReference type="SUPFAM" id="SSF81321">
    <property type="entry name" value="Family A G protein-coupled receptor-like"/>
    <property type="match status" value="1"/>
</dbReference>
<dbReference type="Proteomes" id="UP001557470">
    <property type="component" value="Unassembled WGS sequence"/>
</dbReference>
<dbReference type="GO" id="GO:0004930">
    <property type="term" value="F:G protein-coupled receptor activity"/>
    <property type="evidence" value="ECO:0007669"/>
    <property type="project" value="UniProtKB-KW"/>
</dbReference>
<dbReference type="InterPro" id="IPR002131">
    <property type="entry name" value="Gphrmn_rcpt_fam"/>
</dbReference>
<dbReference type="InterPro" id="IPR002272">
    <property type="entry name" value="FSH_rcpt"/>
</dbReference>
<feature type="chain" id="PRO_5044527400" description="Follicle-stimulating hormone receptor" evidence="17">
    <location>
        <begin position="18"/>
        <end position="656"/>
    </location>
</feature>